<evidence type="ECO:0000256" key="6">
    <source>
        <dbReference type="ARBA" id="ARBA00022833"/>
    </source>
</evidence>
<evidence type="ECO:0000256" key="3">
    <source>
        <dbReference type="ARBA" id="ARBA00022670"/>
    </source>
</evidence>
<evidence type="ECO:0000259" key="11">
    <source>
        <dbReference type="Pfam" id="PF01432"/>
    </source>
</evidence>
<dbReference type="InterPro" id="IPR024079">
    <property type="entry name" value="MetalloPept_cat_dom_sf"/>
</dbReference>
<reference evidence="12 13" key="1">
    <citation type="submission" date="2015-07" db="EMBL/GenBank/DDBJ databases">
        <title>The genome of Eufriesea mexicana.</title>
        <authorList>
            <person name="Pan H."/>
            <person name="Kapheim K."/>
        </authorList>
    </citation>
    <scope>NUCLEOTIDE SEQUENCE [LARGE SCALE GENOMIC DNA]</scope>
    <source>
        <strain evidence="12">0111107269</strain>
        <tissue evidence="12">Whole body</tissue>
    </source>
</reference>
<sequence length="881" mass="101500">MIHLLKKQFYKNCKRYRNVNTWSPLATAFNSINKETYGFDFSKKKTGLFGIFELKTSDGFNVLKDQAISQTNALIAESINQNRKRKMVEIFDEMSDTLCKVADLAEFIRIAHPEKQFVTAAEDACLFISSIVEKLNTHRELYHALKHVVHNGDIQETSVVDKHVATLFLSDFELCAIHLPESIRENVVQLNYYILQVGQKFMAGTTNARAVDANIVPPNIRQYFTEKDNKVYVQGLYIDSSSYLLRETAYRIFLYPDDQQEYLLQELLNCRHTLATLCGFSSYAHRAVKGSTVETPEVIYEFLNILNDNLKLKARQDFNEMQKMKDVESPIKQHVVHNGDIQETSVVDKHVATLFLSDFELCAIHLPESIRENVVQLNYYILQVGQKFMAGTTNARAVDANIVPPNIRQYFTEKDNKVYVQGLYIDSSSYLLRETAYRIFLYPDDQQEYLLQELLNCRHTLATLCGFSSYAHRAVKGSTVETPEVIYEFLNILNDNLKLKARQDFNEMQKMKDVESPIKQEIMPWDTAYFTAKAKKNWLNMTITEFAPYFSLGACMDGINILIQALYGIRLEYVPVLSGEVWANNVHKIAVIDENEMILGYIYCDFFERKGKPNQDCHFTIRGGRQLSDGSYQNPIVVLMLSLPVPTWSKPCLLTPASVENLFHEMGHALHSMLGRTKYQHVTGTRCSTDFAEVPSVLMEYFASDPRVVSTFAKHFQTLEQIPMILLDKLYASKNIFCASELQNQIYYSMLDQVYHSGQLEKSSTEILKEIQGKYYELPYVENTAWQLRFSHLVGYGAKYYSYLVSRAIASWIWQTYFEADPFNRTAGNRYRKECLEHGGGKPPSKLVSDFLNKEANAKNFAKSLLHEIDIKMEHVEKLRQ</sequence>
<feature type="domain" description="Peptidase M3A/M3B catalytic" evidence="11">
    <location>
        <begin position="239"/>
        <end position="328"/>
    </location>
</feature>
<comment type="cofactor">
    <cofactor evidence="10">
        <name>Zn(2+)</name>
        <dbReference type="ChEBI" id="CHEBI:29105"/>
    </cofactor>
    <text evidence="10">Binds 1 zinc ion.</text>
</comment>
<dbReference type="InterPro" id="IPR024077">
    <property type="entry name" value="Neurolysin/TOP_dom2"/>
</dbReference>
<dbReference type="InterPro" id="IPR045090">
    <property type="entry name" value="Pept_M3A_M3B"/>
</dbReference>
<keyword evidence="6 10" id="KW-0862">Zinc</keyword>
<dbReference type="GO" id="GO:0004222">
    <property type="term" value="F:metalloendopeptidase activity"/>
    <property type="evidence" value="ECO:0007669"/>
    <property type="project" value="InterPro"/>
</dbReference>
<dbReference type="GO" id="GO:0006627">
    <property type="term" value="P:protein processing involved in protein targeting to mitochondrion"/>
    <property type="evidence" value="ECO:0007669"/>
    <property type="project" value="TreeGrafter"/>
</dbReference>
<accession>A0A310SAQ1</accession>
<dbReference type="Pfam" id="PF01432">
    <property type="entry name" value="Peptidase_M3"/>
    <property type="match status" value="2"/>
</dbReference>
<keyword evidence="4 10" id="KW-0479">Metal-binding</keyword>
<dbReference type="PANTHER" id="PTHR11804">
    <property type="entry name" value="PROTEASE M3 THIMET OLIGOPEPTIDASE-RELATED"/>
    <property type="match status" value="1"/>
</dbReference>
<dbReference type="FunFam" id="3.40.390.10:FF:000013">
    <property type="entry name" value="Mitochondrial intermediate peptidase"/>
    <property type="match status" value="1"/>
</dbReference>
<dbReference type="GO" id="GO:0006518">
    <property type="term" value="P:peptide metabolic process"/>
    <property type="evidence" value="ECO:0007669"/>
    <property type="project" value="TreeGrafter"/>
</dbReference>
<evidence type="ECO:0000256" key="9">
    <source>
        <dbReference type="ARBA" id="ARBA00023128"/>
    </source>
</evidence>
<dbReference type="SUPFAM" id="SSF55486">
    <property type="entry name" value="Metalloproteases ('zincins'), catalytic domain"/>
    <property type="match status" value="2"/>
</dbReference>
<evidence type="ECO:0000256" key="2">
    <source>
        <dbReference type="ARBA" id="ARBA00006040"/>
    </source>
</evidence>
<protein>
    <submittedName>
        <fullName evidence="12">Mitochondrial intermediate peptidase</fullName>
    </submittedName>
</protein>
<dbReference type="EMBL" id="KQ762207">
    <property type="protein sequence ID" value="OAD56054.1"/>
    <property type="molecule type" value="Genomic_DNA"/>
</dbReference>
<dbReference type="AlphaFoldDB" id="A0A310SAQ1"/>
<evidence type="ECO:0000256" key="1">
    <source>
        <dbReference type="ARBA" id="ARBA00004173"/>
    </source>
</evidence>
<comment type="similarity">
    <text evidence="2 10">Belongs to the peptidase M3 family.</text>
</comment>
<evidence type="ECO:0000256" key="8">
    <source>
        <dbReference type="ARBA" id="ARBA00023049"/>
    </source>
</evidence>
<keyword evidence="7" id="KW-0809">Transit peptide</keyword>
<dbReference type="GO" id="GO:0046872">
    <property type="term" value="F:metal ion binding"/>
    <property type="evidence" value="ECO:0007669"/>
    <property type="project" value="UniProtKB-UniRule"/>
</dbReference>
<evidence type="ECO:0000256" key="7">
    <source>
        <dbReference type="ARBA" id="ARBA00022946"/>
    </source>
</evidence>
<feature type="domain" description="Peptidase M3A/M3B catalytic" evidence="11">
    <location>
        <begin position="426"/>
        <end position="864"/>
    </location>
</feature>
<evidence type="ECO:0000256" key="4">
    <source>
        <dbReference type="ARBA" id="ARBA00022723"/>
    </source>
</evidence>
<dbReference type="InterPro" id="IPR001567">
    <property type="entry name" value="Pept_M3A_M3B_dom"/>
</dbReference>
<dbReference type="CDD" id="cd06457">
    <property type="entry name" value="M3A_MIP"/>
    <property type="match status" value="1"/>
</dbReference>
<evidence type="ECO:0000313" key="13">
    <source>
        <dbReference type="Proteomes" id="UP000250275"/>
    </source>
</evidence>
<dbReference type="InterPro" id="IPR033851">
    <property type="entry name" value="M3A_MIP"/>
</dbReference>
<keyword evidence="13" id="KW-1185">Reference proteome</keyword>
<name>A0A310SAQ1_9HYME</name>
<gene>
    <name evidence="12" type="ORF">WN48_03794</name>
</gene>
<evidence type="ECO:0000256" key="5">
    <source>
        <dbReference type="ARBA" id="ARBA00022801"/>
    </source>
</evidence>
<evidence type="ECO:0000313" key="12">
    <source>
        <dbReference type="EMBL" id="OAD56054.1"/>
    </source>
</evidence>
<proteinExistence type="inferred from homology"/>
<keyword evidence="8 10" id="KW-0482">Metalloprotease</keyword>
<dbReference type="Gene3D" id="1.10.1370.10">
    <property type="entry name" value="Neurolysin, domain 3"/>
    <property type="match status" value="2"/>
</dbReference>
<comment type="subcellular location">
    <subcellularLocation>
        <location evidence="1">Mitochondrion</location>
    </subcellularLocation>
</comment>
<dbReference type="OrthoDB" id="17530at2759"/>
<keyword evidence="9" id="KW-0496">Mitochondrion</keyword>
<evidence type="ECO:0000256" key="10">
    <source>
        <dbReference type="RuleBase" id="RU003435"/>
    </source>
</evidence>
<keyword evidence="3 10" id="KW-0645">Protease</keyword>
<dbReference type="PANTHER" id="PTHR11804:SF79">
    <property type="entry name" value="MITOCHONDRIAL INTERMEDIATE PEPTIDASE"/>
    <property type="match status" value="1"/>
</dbReference>
<organism evidence="12 13">
    <name type="scientific">Eufriesea mexicana</name>
    <dbReference type="NCBI Taxonomy" id="516756"/>
    <lineage>
        <taxon>Eukaryota</taxon>
        <taxon>Metazoa</taxon>
        <taxon>Ecdysozoa</taxon>
        <taxon>Arthropoda</taxon>
        <taxon>Hexapoda</taxon>
        <taxon>Insecta</taxon>
        <taxon>Pterygota</taxon>
        <taxon>Neoptera</taxon>
        <taxon>Endopterygota</taxon>
        <taxon>Hymenoptera</taxon>
        <taxon>Apocrita</taxon>
        <taxon>Aculeata</taxon>
        <taxon>Apoidea</taxon>
        <taxon>Anthophila</taxon>
        <taxon>Apidae</taxon>
        <taxon>Eufriesea</taxon>
    </lineage>
</organism>
<keyword evidence="5 10" id="KW-0378">Hydrolase</keyword>
<dbReference type="Proteomes" id="UP000250275">
    <property type="component" value="Unassembled WGS sequence"/>
</dbReference>
<dbReference type="Gene3D" id="3.40.390.10">
    <property type="entry name" value="Collagenase (Catalytic Domain)"/>
    <property type="match status" value="1"/>
</dbReference>
<dbReference type="GO" id="GO:0005739">
    <property type="term" value="C:mitochondrion"/>
    <property type="evidence" value="ECO:0007669"/>
    <property type="project" value="UniProtKB-SubCell"/>
</dbReference>